<dbReference type="AlphaFoldDB" id="A0A6G1G9N9"/>
<dbReference type="PANTHER" id="PTHR36854:SF1">
    <property type="entry name" value="TRANSMEMBRANE PROTEIN"/>
    <property type="match status" value="1"/>
</dbReference>
<evidence type="ECO:0000313" key="4">
    <source>
        <dbReference type="Proteomes" id="UP000504638"/>
    </source>
</evidence>
<feature type="chain" id="PRO_5044631938" description="Integral membrane protein" evidence="2">
    <location>
        <begin position="30"/>
        <end position="158"/>
    </location>
</feature>
<evidence type="ECO:0000313" key="5">
    <source>
        <dbReference type="RefSeq" id="XP_033536343.1"/>
    </source>
</evidence>
<organism evidence="3">
    <name type="scientific">Eremomyces bilateralis CBS 781.70</name>
    <dbReference type="NCBI Taxonomy" id="1392243"/>
    <lineage>
        <taxon>Eukaryota</taxon>
        <taxon>Fungi</taxon>
        <taxon>Dikarya</taxon>
        <taxon>Ascomycota</taxon>
        <taxon>Pezizomycotina</taxon>
        <taxon>Dothideomycetes</taxon>
        <taxon>Dothideomycetes incertae sedis</taxon>
        <taxon>Eremomycetales</taxon>
        <taxon>Eremomycetaceae</taxon>
        <taxon>Eremomyces</taxon>
    </lineage>
</organism>
<keyword evidence="1" id="KW-0812">Transmembrane</keyword>
<feature type="signal peptide" evidence="2">
    <location>
        <begin position="1"/>
        <end position="29"/>
    </location>
</feature>
<dbReference type="GeneID" id="54419425"/>
<gene>
    <name evidence="3 5" type="ORF">P152DRAFT_455750</name>
</gene>
<feature type="transmembrane region" description="Helical" evidence="1">
    <location>
        <begin position="114"/>
        <end position="136"/>
    </location>
</feature>
<dbReference type="OrthoDB" id="2142503at2759"/>
<keyword evidence="2" id="KW-0732">Signal</keyword>
<evidence type="ECO:0000313" key="3">
    <source>
        <dbReference type="EMBL" id="KAF1814712.1"/>
    </source>
</evidence>
<keyword evidence="4" id="KW-1185">Reference proteome</keyword>
<reference evidence="5" key="3">
    <citation type="submission" date="2025-04" db="UniProtKB">
        <authorList>
            <consortium name="RefSeq"/>
        </authorList>
    </citation>
    <scope>IDENTIFICATION</scope>
    <source>
        <strain evidence="5">CBS 781.70</strain>
    </source>
</reference>
<evidence type="ECO:0000256" key="1">
    <source>
        <dbReference type="SAM" id="Phobius"/>
    </source>
</evidence>
<dbReference type="PANTHER" id="PTHR36854">
    <property type="entry name" value="CHROMOSOME 9, WHOLE GENOME SHOTGUN SEQUENCE"/>
    <property type="match status" value="1"/>
</dbReference>
<protein>
    <recommendedName>
        <fullName evidence="6">Integral membrane protein</fullName>
    </recommendedName>
</protein>
<dbReference type="EMBL" id="ML975152">
    <property type="protein sequence ID" value="KAF1814712.1"/>
    <property type="molecule type" value="Genomic_DNA"/>
</dbReference>
<sequence length="158" mass="17232">MARKYPRLNFAVILCCIAVLLSLCTIVDAASATSFCKCTCFSNSTIIALDGSKPSTTARSGPLSLARDPKKGSGTCSSCNKKFCLDYNLPICKDATEDDVVTTCFQRDSAKDQAVVLLFIIVTVGLLGYAAVRPWVDKWTETARERRNYIPVSSRSDQ</sequence>
<keyword evidence="1" id="KW-1133">Transmembrane helix</keyword>
<evidence type="ECO:0000256" key="2">
    <source>
        <dbReference type="SAM" id="SignalP"/>
    </source>
</evidence>
<accession>A0A6G1G9N9</accession>
<evidence type="ECO:0008006" key="6">
    <source>
        <dbReference type="Google" id="ProtNLM"/>
    </source>
</evidence>
<reference evidence="3 5" key="1">
    <citation type="submission" date="2020-01" db="EMBL/GenBank/DDBJ databases">
        <authorList>
            <consortium name="DOE Joint Genome Institute"/>
            <person name="Haridas S."/>
            <person name="Albert R."/>
            <person name="Binder M."/>
            <person name="Bloem J."/>
            <person name="Labutti K."/>
            <person name="Salamov A."/>
            <person name="Andreopoulos B."/>
            <person name="Baker S.E."/>
            <person name="Barry K."/>
            <person name="Bills G."/>
            <person name="Bluhm B.H."/>
            <person name="Cannon C."/>
            <person name="Castanera R."/>
            <person name="Culley D.E."/>
            <person name="Daum C."/>
            <person name="Ezra D."/>
            <person name="Gonzalez J.B."/>
            <person name="Henrissat B."/>
            <person name="Kuo A."/>
            <person name="Liang C."/>
            <person name="Lipzen A."/>
            <person name="Lutzoni F."/>
            <person name="Magnuson J."/>
            <person name="Mondo S."/>
            <person name="Nolan M."/>
            <person name="Ohm R."/>
            <person name="Pangilinan J."/>
            <person name="Park H.-J."/>
            <person name="Ramirez L."/>
            <person name="Alfaro M."/>
            <person name="Sun H."/>
            <person name="Tritt A."/>
            <person name="Yoshinaga Y."/>
            <person name="Zwiers L.-H."/>
            <person name="Turgeon B.G."/>
            <person name="Goodwin S.B."/>
            <person name="Spatafora J.W."/>
            <person name="Crous P.W."/>
            <person name="Grigoriev I.V."/>
        </authorList>
    </citation>
    <scope>NUCLEOTIDE SEQUENCE</scope>
    <source>
        <strain evidence="3 5">CBS 781.70</strain>
    </source>
</reference>
<proteinExistence type="predicted"/>
<dbReference type="RefSeq" id="XP_033536343.1">
    <property type="nucleotide sequence ID" value="XM_033678855.1"/>
</dbReference>
<keyword evidence="1" id="KW-0472">Membrane</keyword>
<dbReference type="Proteomes" id="UP000504638">
    <property type="component" value="Unplaced"/>
</dbReference>
<name>A0A6G1G9N9_9PEZI</name>
<reference evidence="5" key="2">
    <citation type="submission" date="2020-04" db="EMBL/GenBank/DDBJ databases">
        <authorList>
            <consortium name="NCBI Genome Project"/>
        </authorList>
    </citation>
    <scope>NUCLEOTIDE SEQUENCE</scope>
    <source>
        <strain evidence="5">CBS 781.70</strain>
    </source>
</reference>